<dbReference type="RefSeq" id="WP_090631744.1">
    <property type="nucleotide sequence ID" value="NZ_CVRB01000001.1"/>
</dbReference>
<reference evidence="3" key="1">
    <citation type="submission" date="2015-05" db="EMBL/GenBank/DDBJ databases">
        <authorList>
            <person name="Urmite Genomes"/>
        </authorList>
    </citation>
    <scope>NUCLEOTIDE SEQUENCE [LARGE SCALE GENOMIC DNA]</scope>
    <source>
        <strain evidence="3">LF1</strain>
    </source>
</reference>
<dbReference type="OrthoDB" id="2968496at2"/>
<dbReference type="EMBL" id="CVRB01000001">
    <property type="protein sequence ID" value="CRK81141.1"/>
    <property type="molecule type" value="Genomic_DNA"/>
</dbReference>
<feature type="transmembrane region" description="Helical" evidence="1">
    <location>
        <begin position="69"/>
        <end position="94"/>
    </location>
</feature>
<accession>A0A0U1NSU7</accession>
<organism evidence="2 3">
    <name type="scientific">Neobacillus massiliamazoniensis</name>
    <dbReference type="NCBI Taxonomy" id="1499688"/>
    <lineage>
        <taxon>Bacteria</taxon>
        <taxon>Bacillati</taxon>
        <taxon>Bacillota</taxon>
        <taxon>Bacilli</taxon>
        <taxon>Bacillales</taxon>
        <taxon>Bacillaceae</taxon>
        <taxon>Neobacillus</taxon>
    </lineage>
</organism>
<keyword evidence="3" id="KW-1185">Reference proteome</keyword>
<gene>
    <name evidence="2" type="ORF">BN000_01041</name>
</gene>
<evidence type="ECO:0000313" key="2">
    <source>
        <dbReference type="EMBL" id="CRK81141.1"/>
    </source>
</evidence>
<sequence>MRSEIQGNRSEGKPVILTGVLVVAALLIFFIASTIKNVNLSVGIVLYSLIDFGFLVAMILGIKTKNKPIVIFSVIVNGILFLTLLAMIYLMAIANGISEP</sequence>
<feature type="transmembrane region" description="Helical" evidence="1">
    <location>
        <begin position="12"/>
        <end position="32"/>
    </location>
</feature>
<feature type="transmembrane region" description="Helical" evidence="1">
    <location>
        <begin position="44"/>
        <end position="62"/>
    </location>
</feature>
<keyword evidence="1" id="KW-1133">Transmembrane helix</keyword>
<keyword evidence="1" id="KW-0472">Membrane</keyword>
<dbReference type="AlphaFoldDB" id="A0A0U1NSU7"/>
<proteinExistence type="predicted"/>
<dbReference type="Proteomes" id="UP000199087">
    <property type="component" value="Unassembled WGS sequence"/>
</dbReference>
<evidence type="ECO:0000313" key="3">
    <source>
        <dbReference type="Proteomes" id="UP000199087"/>
    </source>
</evidence>
<protein>
    <submittedName>
        <fullName evidence="2">Uncharacterized protein</fullName>
    </submittedName>
</protein>
<evidence type="ECO:0000256" key="1">
    <source>
        <dbReference type="SAM" id="Phobius"/>
    </source>
</evidence>
<name>A0A0U1NSU7_9BACI</name>
<keyword evidence="1" id="KW-0812">Transmembrane</keyword>